<name>A0A811L3R1_9BILA</name>
<dbReference type="Proteomes" id="UP000614601">
    <property type="component" value="Unassembled WGS sequence"/>
</dbReference>
<keyword evidence="2" id="KW-1185">Reference proteome</keyword>
<evidence type="ECO:0000313" key="2">
    <source>
        <dbReference type="Proteomes" id="UP000614601"/>
    </source>
</evidence>
<sequence>MSFREKDEIRTRLNALAAHYETSGQHNKKQALAMVMHDVIESEVGAISVLARAQASQQMHNAKNDLYQCLLPCSVPVDSSVVNVLSNTPVETLIILSGKPNGNYKKATENILHINLSLLKLYKDRIDLINFPQGIRNVVLIASPRWLVEPAYELEKFFRFLLNKIPNSRIFFLCIWRYEEHGQALFTGTQS</sequence>
<dbReference type="Proteomes" id="UP000783686">
    <property type="component" value="Unassembled WGS sequence"/>
</dbReference>
<dbReference type="EMBL" id="CAJFCW020000005">
    <property type="protein sequence ID" value="CAG9118694.1"/>
    <property type="molecule type" value="Genomic_DNA"/>
</dbReference>
<dbReference type="AlphaFoldDB" id="A0A811L3R1"/>
<proteinExistence type="predicted"/>
<accession>A0A811L3R1</accession>
<dbReference type="EMBL" id="CAJFDH010000005">
    <property type="protein sequence ID" value="CAD5223755.1"/>
    <property type="molecule type" value="Genomic_DNA"/>
</dbReference>
<reference evidence="1" key="1">
    <citation type="submission" date="2020-09" db="EMBL/GenBank/DDBJ databases">
        <authorList>
            <person name="Kikuchi T."/>
        </authorList>
    </citation>
    <scope>NUCLEOTIDE SEQUENCE</scope>
    <source>
        <strain evidence="1">SH1</strain>
    </source>
</reference>
<comment type="caution">
    <text evidence="1">The sequence shown here is derived from an EMBL/GenBank/DDBJ whole genome shotgun (WGS) entry which is preliminary data.</text>
</comment>
<gene>
    <name evidence="1" type="ORF">BOKJ2_LOCUS10525</name>
</gene>
<evidence type="ECO:0000313" key="1">
    <source>
        <dbReference type="EMBL" id="CAD5223755.1"/>
    </source>
</evidence>
<organism evidence="1 2">
    <name type="scientific">Bursaphelenchus okinawaensis</name>
    <dbReference type="NCBI Taxonomy" id="465554"/>
    <lineage>
        <taxon>Eukaryota</taxon>
        <taxon>Metazoa</taxon>
        <taxon>Ecdysozoa</taxon>
        <taxon>Nematoda</taxon>
        <taxon>Chromadorea</taxon>
        <taxon>Rhabditida</taxon>
        <taxon>Tylenchina</taxon>
        <taxon>Tylenchomorpha</taxon>
        <taxon>Aphelenchoidea</taxon>
        <taxon>Aphelenchoididae</taxon>
        <taxon>Bursaphelenchus</taxon>
    </lineage>
</organism>
<protein>
    <submittedName>
        <fullName evidence="1">Uncharacterized protein</fullName>
    </submittedName>
</protein>